<dbReference type="Gene3D" id="1.10.287.1120">
    <property type="entry name" value="Bipartite methylase S protein"/>
    <property type="match status" value="2"/>
</dbReference>
<dbReference type="GO" id="GO:0003677">
    <property type="term" value="F:DNA binding"/>
    <property type="evidence" value="ECO:0007669"/>
    <property type="project" value="UniProtKB-KW"/>
</dbReference>
<keyword evidence="7" id="KW-1185">Reference proteome</keyword>
<evidence type="ECO:0000256" key="1">
    <source>
        <dbReference type="ARBA" id="ARBA00010923"/>
    </source>
</evidence>
<feature type="domain" description="Type I restriction modification DNA specificity" evidence="5">
    <location>
        <begin position="21"/>
        <end position="184"/>
    </location>
</feature>
<dbReference type="KEGG" id="gai:IMCC3135_13610"/>
<sequence>MVPENEYSALELMQARVAFVPEQWSFDLIGKVLEIRNNLRRPINEGERGINPGPFPYYGPTKIQGYIGSYEQDGSYVLIGEDGDHFLKYRDQPMTQLVDGKCTVNNHAHIIAESKTVTREWFYYYFMHRDIFSFLSRQGAGRFKLNKASLERIPLLTPPLPEQRKIAKILQTWDRAIAATEKLIDASKQQKKALMQQLLTGKKRFAGFEGDFSVREGFVQKKLGKLPEYWALQRIAKHYWFQEGPGVRNHQFTESGVKLFNGTNIQKSRINLENTRTHISEEEGYGPYAHFLAEDGDLVIACSGISVDRFDEKIAFLEKSHLPLCMNTSTMRFKVNSSCIATASIEYLRYFLMSSLFKNQIRRQITGSAQLNFGPSHVAKCFIPMPSLVEQRKIAQALSAADNKIDQIELKLARLRQEKKALMQQLLTGKRRVKVDD</sequence>
<dbReference type="InterPro" id="IPR052021">
    <property type="entry name" value="Type-I_RS_S_subunit"/>
</dbReference>
<dbReference type="REBASE" id="210382">
    <property type="entry name" value="S.Gan3135I"/>
</dbReference>
<dbReference type="PANTHER" id="PTHR30408">
    <property type="entry name" value="TYPE-1 RESTRICTION ENZYME ECOKI SPECIFICITY PROTEIN"/>
    <property type="match status" value="1"/>
</dbReference>
<dbReference type="EMBL" id="CP018632">
    <property type="protein sequence ID" value="ASJ72807.1"/>
    <property type="molecule type" value="Genomic_DNA"/>
</dbReference>
<dbReference type="CDD" id="cd17262">
    <property type="entry name" value="RMtype1_S_Aco12261I-TRD2-CR2"/>
    <property type="match status" value="1"/>
</dbReference>
<keyword evidence="4" id="KW-0175">Coiled coil</keyword>
<evidence type="ECO:0000256" key="4">
    <source>
        <dbReference type="SAM" id="Coils"/>
    </source>
</evidence>
<gene>
    <name evidence="6" type="ORF">IMCC3135_13610</name>
</gene>
<dbReference type="PANTHER" id="PTHR30408:SF12">
    <property type="entry name" value="TYPE I RESTRICTION ENZYME MJAVIII SPECIFICITY SUBUNIT"/>
    <property type="match status" value="1"/>
</dbReference>
<feature type="domain" description="Type I restriction modification DNA specificity" evidence="5">
    <location>
        <begin position="323"/>
        <end position="411"/>
    </location>
</feature>
<reference evidence="6 7" key="1">
    <citation type="submission" date="2016-12" db="EMBL/GenBank/DDBJ databases">
        <authorList>
            <person name="Song W.-J."/>
            <person name="Kurnit D.M."/>
        </authorList>
    </citation>
    <scope>NUCLEOTIDE SEQUENCE [LARGE SCALE GENOMIC DNA]</scope>
    <source>
        <strain evidence="6 7">IMCC3135</strain>
    </source>
</reference>
<dbReference type="InterPro" id="IPR000055">
    <property type="entry name" value="Restrct_endonuc_typeI_TRD"/>
</dbReference>
<organism evidence="6 7">
    <name type="scientific">Granulosicoccus antarcticus IMCC3135</name>
    <dbReference type="NCBI Taxonomy" id="1192854"/>
    <lineage>
        <taxon>Bacteria</taxon>
        <taxon>Pseudomonadati</taxon>
        <taxon>Pseudomonadota</taxon>
        <taxon>Gammaproteobacteria</taxon>
        <taxon>Chromatiales</taxon>
        <taxon>Granulosicoccaceae</taxon>
        <taxon>Granulosicoccus</taxon>
    </lineage>
</organism>
<dbReference type="InterPro" id="IPR044946">
    <property type="entry name" value="Restrct_endonuc_typeI_TRD_sf"/>
</dbReference>
<dbReference type="OrthoDB" id="9798929at2"/>
<dbReference type="AlphaFoldDB" id="A0A2Z2NYG1"/>
<dbReference type="RefSeq" id="WP_157735966.1">
    <property type="nucleotide sequence ID" value="NZ_CP018632.1"/>
</dbReference>
<evidence type="ECO:0000313" key="7">
    <source>
        <dbReference type="Proteomes" id="UP000250079"/>
    </source>
</evidence>
<dbReference type="SUPFAM" id="SSF116734">
    <property type="entry name" value="DNA methylase specificity domain"/>
    <property type="match status" value="2"/>
</dbReference>
<comment type="similarity">
    <text evidence="1">Belongs to the type-I restriction system S methylase family.</text>
</comment>
<feature type="coiled-coil region" evidence="4">
    <location>
        <begin position="398"/>
        <end position="432"/>
    </location>
</feature>
<evidence type="ECO:0000256" key="2">
    <source>
        <dbReference type="ARBA" id="ARBA00022747"/>
    </source>
</evidence>
<dbReference type="GO" id="GO:0009307">
    <property type="term" value="P:DNA restriction-modification system"/>
    <property type="evidence" value="ECO:0007669"/>
    <property type="project" value="UniProtKB-KW"/>
</dbReference>
<name>A0A2Z2NYG1_9GAMM</name>
<evidence type="ECO:0000259" key="5">
    <source>
        <dbReference type="Pfam" id="PF01420"/>
    </source>
</evidence>
<dbReference type="Gene3D" id="3.90.220.20">
    <property type="entry name" value="DNA methylase specificity domains"/>
    <property type="match status" value="2"/>
</dbReference>
<accession>A0A2Z2NYG1</accession>
<protein>
    <recommendedName>
        <fullName evidence="5">Type I restriction modification DNA specificity domain-containing protein</fullName>
    </recommendedName>
</protein>
<keyword evidence="2" id="KW-0680">Restriction system</keyword>
<keyword evidence="3" id="KW-0238">DNA-binding</keyword>
<evidence type="ECO:0000256" key="3">
    <source>
        <dbReference type="ARBA" id="ARBA00023125"/>
    </source>
</evidence>
<proteinExistence type="inferred from homology"/>
<dbReference type="Pfam" id="PF01420">
    <property type="entry name" value="Methylase_S"/>
    <property type="match status" value="2"/>
</dbReference>
<dbReference type="Proteomes" id="UP000250079">
    <property type="component" value="Chromosome"/>
</dbReference>
<evidence type="ECO:0000313" key="6">
    <source>
        <dbReference type="EMBL" id="ASJ72807.1"/>
    </source>
</evidence>